<dbReference type="GO" id="GO:0005506">
    <property type="term" value="F:iron ion binding"/>
    <property type="evidence" value="ECO:0007669"/>
    <property type="project" value="InterPro"/>
</dbReference>
<dbReference type="OrthoDB" id="9764248at2"/>
<gene>
    <name evidence="5" type="ORF">FHP25_13495</name>
</gene>
<dbReference type="EMBL" id="VDUZ01000013">
    <property type="protein sequence ID" value="TXL75662.1"/>
    <property type="molecule type" value="Genomic_DNA"/>
</dbReference>
<dbReference type="Pfam" id="PF00067">
    <property type="entry name" value="p450"/>
    <property type="match status" value="1"/>
</dbReference>
<dbReference type="InterPro" id="IPR002401">
    <property type="entry name" value="Cyt_P450_E_grp-I"/>
</dbReference>
<protein>
    <submittedName>
        <fullName evidence="5">Cytochrome P450</fullName>
    </submittedName>
</protein>
<dbReference type="PRINTS" id="PR00463">
    <property type="entry name" value="EP450I"/>
</dbReference>
<reference evidence="5 6" key="1">
    <citation type="submission" date="2019-06" db="EMBL/GenBank/DDBJ databases">
        <title>New taxonomy in bacterial strain CC-CFT640, isolated from vineyard.</title>
        <authorList>
            <person name="Lin S.-Y."/>
            <person name="Tsai C.-F."/>
            <person name="Young C.-C."/>
        </authorList>
    </citation>
    <scope>NUCLEOTIDE SEQUENCE [LARGE SCALE GENOMIC DNA]</scope>
    <source>
        <strain evidence="5 6">CC-CFT640</strain>
    </source>
</reference>
<organism evidence="5 6">
    <name type="scientific">Vineibacter terrae</name>
    <dbReference type="NCBI Taxonomy" id="2586908"/>
    <lineage>
        <taxon>Bacteria</taxon>
        <taxon>Pseudomonadati</taxon>
        <taxon>Pseudomonadota</taxon>
        <taxon>Alphaproteobacteria</taxon>
        <taxon>Hyphomicrobiales</taxon>
        <taxon>Vineibacter</taxon>
    </lineage>
</organism>
<proteinExistence type="inferred from homology"/>
<dbReference type="InterPro" id="IPR050121">
    <property type="entry name" value="Cytochrome_P450_monoxygenase"/>
</dbReference>
<dbReference type="InterPro" id="IPR036396">
    <property type="entry name" value="Cyt_P450_sf"/>
</dbReference>
<dbReference type="Gene3D" id="1.10.630.10">
    <property type="entry name" value="Cytochrome P450"/>
    <property type="match status" value="1"/>
</dbReference>
<dbReference type="Proteomes" id="UP000321638">
    <property type="component" value="Unassembled WGS sequence"/>
</dbReference>
<evidence type="ECO:0000256" key="4">
    <source>
        <dbReference type="RuleBase" id="RU000461"/>
    </source>
</evidence>
<dbReference type="GO" id="GO:0016705">
    <property type="term" value="F:oxidoreductase activity, acting on paired donors, with incorporation or reduction of molecular oxygen"/>
    <property type="evidence" value="ECO:0007669"/>
    <property type="project" value="InterPro"/>
</dbReference>
<comment type="cofactor">
    <cofactor evidence="1 3">
        <name>heme</name>
        <dbReference type="ChEBI" id="CHEBI:30413"/>
    </cofactor>
</comment>
<keyword evidence="3 4" id="KW-0349">Heme</keyword>
<dbReference type="SUPFAM" id="SSF48264">
    <property type="entry name" value="Cytochrome P450"/>
    <property type="match status" value="1"/>
</dbReference>
<dbReference type="PROSITE" id="PS00086">
    <property type="entry name" value="CYTOCHROME_P450"/>
    <property type="match status" value="1"/>
</dbReference>
<comment type="similarity">
    <text evidence="2 4">Belongs to the cytochrome P450 family.</text>
</comment>
<dbReference type="GO" id="GO:0020037">
    <property type="term" value="F:heme binding"/>
    <property type="evidence" value="ECO:0007669"/>
    <property type="project" value="InterPro"/>
</dbReference>
<evidence type="ECO:0000256" key="1">
    <source>
        <dbReference type="ARBA" id="ARBA00001971"/>
    </source>
</evidence>
<evidence type="ECO:0000256" key="3">
    <source>
        <dbReference type="PIRSR" id="PIRSR602401-1"/>
    </source>
</evidence>
<accession>A0A5C8PP76</accession>
<comment type="caution">
    <text evidence="5">The sequence shown here is derived from an EMBL/GenBank/DDBJ whole genome shotgun (WGS) entry which is preliminary data.</text>
</comment>
<sequence length="496" mass="55219">MPSCCCAAGPAVRSCGAAGPIGLRDCRWWGSGGVVGAPAMRRRRGRSMRSLANKVALSCVTWLTVRFARRPLRLFWASHFRRDLLCYDLPSFQLVIGNSRDAVQRVLVRGAAQYPKSRVMKPLLSPVIGRGLFASEDPDVATIRRMFVRAIAQVDDEAVVAASFRLLEEYKARWRRDGLLKRLPVSAEMSRLTVDVVSECLFRMRFTEAESAAFTRLFFSYQKLSSPLRLFPWVGKSVFAPIRRFRQKRVAERMRALIRNRFVHALRDDSSPAASAPFARAVAERERTGEAPLSDERLLDEVAVMLLAGHETSASAMSWLLRELAGNEALQQRLRQDMQASGAPDTRAASEASLLKSLINEVLRLYPPIPIYPRDATQADTIEGRQIKAGAFVLVSPWLIHRHAELWGDPLSFNPDRFRTPSSADAVNRFMPFGSGPRACPGSRFAMAEMQALVSGIVQAFDLRPVKEPVAQPLGNLTTRPDREIHVTLEPLPGAG</sequence>
<dbReference type="InterPro" id="IPR017972">
    <property type="entry name" value="Cyt_P450_CS"/>
</dbReference>
<name>A0A5C8PP76_9HYPH</name>
<dbReference type="AlphaFoldDB" id="A0A5C8PP76"/>
<dbReference type="InterPro" id="IPR001128">
    <property type="entry name" value="Cyt_P450"/>
</dbReference>
<evidence type="ECO:0000313" key="5">
    <source>
        <dbReference type="EMBL" id="TXL75662.1"/>
    </source>
</evidence>
<keyword evidence="3 4" id="KW-0479">Metal-binding</keyword>
<dbReference type="PANTHER" id="PTHR24305:SF166">
    <property type="entry name" value="CYTOCHROME P450 12A4, MITOCHONDRIAL-RELATED"/>
    <property type="match status" value="1"/>
</dbReference>
<dbReference type="GO" id="GO:0004497">
    <property type="term" value="F:monooxygenase activity"/>
    <property type="evidence" value="ECO:0007669"/>
    <property type="project" value="UniProtKB-KW"/>
</dbReference>
<keyword evidence="3 4" id="KW-0408">Iron</keyword>
<keyword evidence="4" id="KW-0503">Monooxygenase</keyword>
<dbReference type="PANTHER" id="PTHR24305">
    <property type="entry name" value="CYTOCHROME P450"/>
    <property type="match status" value="1"/>
</dbReference>
<evidence type="ECO:0000313" key="6">
    <source>
        <dbReference type="Proteomes" id="UP000321638"/>
    </source>
</evidence>
<keyword evidence="4" id="KW-0560">Oxidoreductase</keyword>
<keyword evidence="6" id="KW-1185">Reference proteome</keyword>
<dbReference type="PRINTS" id="PR00385">
    <property type="entry name" value="P450"/>
</dbReference>
<feature type="binding site" description="axial binding residue" evidence="3">
    <location>
        <position position="440"/>
    </location>
    <ligand>
        <name>heme</name>
        <dbReference type="ChEBI" id="CHEBI:30413"/>
    </ligand>
    <ligandPart>
        <name>Fe</name>
        <dbReference type="ChEBI" id="CHEBI:18248"/>
    </ligandPart>
</feature>
<evidence type="ECO:0000256" key="2">
    <source>
        <dbReference type="ARBA" id="ARBA00010617"/>
    </source>
</evidence>